<dbReference type="FunCoup" id="K3Y170">
    <property type="interactions" value="15"/>
</dbReference>
<dbReference type="Gramene" id="KQL09824">
    <property type="protein sequence ID" value="KQL09824"/>
    <property type="gene ID" value="SETIT_007932mg"/>
</dbReference>
<comment type="similarity">
    <text evidence="14">Belongs to the Tic22 family.</text>
</comment>
<keyword evidence="11" id="KW-0961">Cell wall biogenesis/degradation</keyword>
<keyword evidence="7" id="KW-0653">Protein transport</keyword>
<dbReference type="GO" id="GO:0016020">
    <property type="term" value="C:membrane"/>
    <property type="evidence" value="ECO:0007669"/>
    <property type="project" value="InterPro"/>
</dbReference>
<evidence type="ECO:0000256" key="1">
    <source>
        <dbReference type="ARBA" id="ARBA00010481"/>
    </source>
</evidence>
<evidence type="ECO:0000256" key="8">
    <source>
        <dbReference type="ARBA" id="ARBA00022946"/>
    </source>
</evidence>
<dbReference type="PANTHER" id="PTHR31889">
    <property type="entry name" value="FUCOSYLTRANSFERASE 2-RELATED"/>
    <property type="match status" value="1"/>
</dbReference>
<evidence type="ECO:0000256" key="13">
    <source>
        <dbReference type="ARBA" id="ARBA00060366"/>
    </source>
</evidence>
<keyword evidence="4" id="KW-0934">Plastid</keyword>
<dbReference type="GO" id="GO:0015031">
    <property type="term" value="P:protein transport"/>
    <property type="evidence" value="ECO:0007669"/>
    <property type="project" value="UniProtKB-KW"/>
</dbReference>
<reference evidence="18" key="1">
    <citation type="journal article" date="2012" name="Nat. Biotechnol.">
        <title>Reference genome sequence of the model plant Setaria.</title>
        <authorList>
            <person name="Bennetzen J.L."/>
            <person name="Schmutz J."/>
            <person name="Wang H."/>
            <person name="Percifield R."/>
            <person name="Hawkins J."/>
            <person name="Pontaroli A.C."/>
            <person name="Estep M."/>
            <person name="Feng L."/>
            <person name="Vaughn J.N."/>
            <person name="Grimwood J."/>
            <person name="Jenkins J."/>
            <person name="Barry K."/>
            <person name="Lindquist E."/>
            <person name="Hellsten U."/>
            <person name="Deshpande S."/>
            <person name="Wang X."/>
            <person name="Wu X."/>
            <person name="Mitros T."/>
            <person name="Triplett J."/>
            <person name="Yang X."/>
            <person name="Ye C.Y."/>
            <person name="Mauro-Herrera M."/>
            <person name="Wang L."/>
            <person name="Li P."/>
            <person name="Sharma M."/>
            <person name="Sharma R."/>
            <person name="Ronald P.C."/>
            <person name="Panaud O."/>
            <person name="Kellogg E.A."/>
            <person name="Brutnell T.P."/>
            <person name="Doust A.N."/>
            <person name="Tuskan G.A."/>
            <person name="Rokhsar D."/>
            <person name="Devos K.M."/>
        </authorList>
    </citation>
    <scope>NUCLEOTIDE SEQUENCE [LARGE SCALE GENOMIC DNA]</scope>
    <source>
        <strain evidence="18">cv. Yugu1</strain>
    </source>
</reference>
<evidence type="ECO:0000256" key="2">
    <source>
        <dbReference type="ARBA" id="ARBA00022448"/>
    </source>
</evidence>
<protein>
    <recommendedName>
        <fullName evidence="15">Protein TIC 22, chloroplastic</fullName>
    </recommendedName>
    <alternativeName>
        <fullName evidence="16">Translocon at the inner envelope membrane of chloroplasts 22</fullName>
    </alternativeName>
</protein>
<evidence type="ECO:0000256" key="4">
    <source>
        <dbReference type="ARBA" id="ARBA00022640"/>
    </source>
</evidence>
<dbReference type="Pfam" id="PF03254">
    <property type="entry name" value="XG_FTase"/>
    <property type="match status" value="1"/>
</dbReference>
<keyword evidence="18" id="KW-1185">Reference proteome</keyword>
<dbReference type="Gene3D" id="3.40.50.11340">
    <property type="match status" value="1"/>
</dbReference>
<evidence type="ECO:0000256" key="15">
    <source>
        <dbReference type="ARBA" id="ARBA00072390"/>
    </source>
</evidence>
<evidence type="ECO:0000256" key="16">
    <source>
        <dbReference type="ARBA" id="ARBA00082221"/>
    </source>
</evidence>
<evidence type="ECO:0000256" key="3">
    <source>
        <dbReference type="ARBA" id="ARBA00022528"/>
    </source>
</evidence>
<keyword evidence="3" id="KW-0150">Chloroplast</keyword>
<keyword evidence="8" id="KW-0809">Transit peptide</keyword>
<evidence type="ECO:0000256" key="5">
    <source>
        <dbReference type="ARBA" id="ARBA00022676"/>
    </source>
</evidence>
<keyword evidence="6" id="KW-0808">Transferase</keyword>
<evidence type="ECO:0000313" key="18">
    <source>
        <dbReference type="Proteomes" id="UP000004995"/>
    </source>
</evidence>
<dbReference type="HOGENOM" id="CLU_367011_0_0_1"/>
<evidence type="ECO:0000256" key="6">
    <source>
        <dbReference type="ARBA" id="ARBA00022679"/>
    </source>
</evidence>
<evidence type="ECO:0000313" key="17">
    <source>
        <dbReference type="EnsemblPlants" id="KQL09824"/>
    </source>
</evidence>
<dbReference type="GO" id="GO:0008107">
    <property type="term" value="F:galactoside 2-alpha-L-fucosyltransferase activity"/>
    <property type="evidence" value="ECO:0007669"/>
    <property type="project" value="InterPro"/>
</dbReference>
<evidence type="ECO:0000256" key="11">
    <source>
        <dbReference type="ARBA" id="ARBA00023316"/>
    </source>
</evidence>
<dbReference type="Proteomes" id="UP000004995">
    <property type="component" value="Unassembled WGS sequence"/>
</dbReference>
<accession>K3Y170</accession>
<keyword evidence="5" id="KW-0328">Glycosyltransferase</keyword>
<comment type="subcellular location">
    <subcellularLocation>
        <location evidence="13">Plastid</location>
        <location evidence="13">Chloroplast intermembrane space</location>
        <topology evidence="13">Peripheral membrane protein</topology>
    </subcellularLocation>
</comment>
<name>K3Y170_SETIT</name>
<dbReference type="EnsemblPlants" id="KQL09824">
    <property type="protein sequence ID" value="KQL09824"/>
    <property type="gene ID" value="SETIT_007932mg"/>
</dbReference>
<dbReference type="FunFam" id="3.40.1350.100:FF:000001">
    <property type="entry name" value="Protein TIC 22, chloroplastic"/>
    <property type="match status" value="1"/>
</dbReference>
<evidence type="ECO:0000256" key="9">
    <source>
        <dbReference type="ARBA" id="ARBA00023136"/>
    </source>
</evidence>
<sequence>MTDPTPSPTSAAPPPNPLAAASSFFHHHLSRLASHLTAPRPALAAAAATRAPGPQGASLSLALAPDEVARALTGTPVFTVCNSNNEFVLVSDPATGLRSLGLLCFRSEDANALLSHVRTRQPVLGRGAKVVPITLDQVYMLKAEGIAFRFLPDPLQIKNALELKSGLTAFDGVPVFQSDLLVVKKQKKRYCPIYFQKEDIERELTKASKSSRGSALSKQIMVGSLEDVLRKMEINDRNSGWDDLIFIPPGKSLNQHINEVRASVSSPFVSRIAGSGNASSSRNAGGSAHDRLLGGLLSPDFDAATCLSRYEASKRWKPSPFPVSPYLVQKLRQYEANHRRCGPGTANYREAMAQLMSGRNADSAECKYVVWLPVQGLGNRMLSVVSAFLYALLSGRVLLVHEPPEMQGLFCEPFPGTSWVLPPDFPYTDSFSADTKESYVNMLENNIVRYNGGGDARALPPYVYFHLEQISLRLQNHTFCEEDHRVLDRFHWMVLRSDSYFAVALFLMPMYRGELDRMFPAKESVFHHLGRYLLHPGNRAWGIVERFYDGYLIGADERLGIQVRLQPFLPMTFEIMYEQITRCAREHELLPQVTDTSEPGSRPSNGAAKVKAVLVVSLKPEYYDKLHNVYYTNATATGEVVTVFQPSHDQDQHTEALAHNERALAEIFLLSYSDRLVTTGFSTFGYAAHSLAGLRPWLLMLPDQTTMRAKVACVRSASVEPCLHSPPSLVCRAEQDLDPVAHVPFLRHCEDVYFGLKLVD</sequence>
<keyword evidence="10" id="KW-0325">Glycoprotein</keyword>
<dbReference type="Gene3D" id="3.40.1350.100">
    <property type="match status" value="2"/>
</dbReference>
<dbReference type="GO" id="GO:0071555">
    <property type="term" value="P:cell wall organization"/>
    <property type="evidence" value="ECO:0007669"/>
    <property type="project" value="UniProtKB-KW"/>
</dbReference>
<keyword evidence="2" id="KW-0813">Transport</keyword>
<dbReference type="InParanoid" id="K3Y170"/>
<reference evidence="17" key="2">
    <citation type="submission" date="2018-08" db="UniProtKB">
        <authorList>
            <consortium name="EnsemblPlants"/>
        </authorList>
    </citation>
    <scope>IDENTIFICATION</scope>
    <source>
        <strain evidence="17">Yugu1</strain>
    </source>
</reference>
<dbReference type="OMA" id="TRCAREH"/>
<dbReference type="eggNOG" id="ENOG502QTTA">
    <property type="taxonomic scope" value="Eukaryota"/>
</dbReference>
<organism evidence="17 18">
    <name type="scientific">Setaria italica</name>
    <name type="common">Foxtail millet</name>
    <name type="synonym">Panicum italicum</name>
    <dbReference type="NCBI Taxonomy" id="4555"/>
    <lineage>
        <taxon>Eukaryota</taxon>
        <taxon>Viridiplantae</taxon>
        <taxon>Streptophyta</taxon>
        <taxon>Embryophyta</taxon>
        <taxon>Tracheophyta</taxon>
        <taxon>Spermatophyta</taxon>
        <taxon>Magnoliopsida</taxon>
        <taxon>Liliopsida</taxon>
        <taxon>Poales</taxon>
        <taxon>Poaceae</taxon>
        <taxon>PACMAD clade</taxon>
        <taxon>Panicoideae</taxon>
        <taxon>Panicodae</taxon>
        <taxon>Paniceae</taxon>
        <taxon>Cenchrinae</taxon>
        <taxon>Setaria</taxon>
    </lineage>
</organism>
<keyword evidence="9" id="KW-0472">Membrane</keyword>
<comment type="function">
    <text evidence="12">Involved in protein precursor import into chloroplasts. Imported into the intermembrane space via the Toc translocon. May be involved in the import pathway used by proteins without a cleavable N-terminal pre-sequence.</text>
</comment>
<dbReference type="Pfam" id="PF04278">
    <property type="entry name" value="Tic22"/>
    <property type="match status" value="1"/>
</dbReference>
<dbReference type="InterPro" id="IPR004938">
    <property type="entry name" value="XG_FTase"/>
</dbReference>
<evidence type="ECO:0000256" key="14">
    <source>
        <dbReference type="ARBA" id="ARBA00061192"/>
    </source>
</evidence>
<dbReference type="AlphaFoldDB" id="K3Y170"/>
<dbReference type="EMBL" id="AGNK02002275">
    <property type="status" value="NOT_ANNOTATED_CDS"/>
    <property type="molecule type" value="Genomic_DNA"/>
</dbReference>
<dbReference type="GO" id="GO:0009969">
    <property type="term" value="P:xyloglucan biosynthetic process"/>
    <property type="evidence" value="ECO:0000318"/>
    <property type="project" value="GO_Central"/>
</dbReference>
<evidence type="ECO:0000256" key="7">
    <source>
        <dbReference type="ARBA" id="ARBA00022927"/>
    </source>
</evidence>
<dbReference type="InterPro" id="IPR007378">
    <property type="entry name" value="Tic22-like"/>
</dbReference>
<evidence type="ECO:0000256" key="12">
    <source>
        <dbReference type="ARBA" id="ARBA00053802"/>
    </source>
</evidence>
<comment type="similarity">
    <text evidence="1">Belongs to the glycosyltransferase 37 family.</text>
</comment>
<proteinExistence type="inferred from homology"/>
<dbReference type="PANTHER" id="PTHR31889:SF9">
    <property type="entry name" value="FUCOSYLTRANSFERASE"/>
    <property type="match status" value="1"/>
</dbReference>
<dbReference type="GO" id="GO:0031972">
    <property type="term" value="C:chloroplast intermembrane space"/>
    <property type="evidence" value="ECO:0007669"/>
    <property type="project" value="UniProtKB-SubCell"/>
</dbReference>
<dbReference type="STRING" id="4555.K3Y170"/>
<dbReference type="GO" id="GO:0042546">
    <property type="term" value="P:cell wall biogenesis"/>
    <property type="evidence" value="ECO:0007669"/>
    <property type="project" value="InterPro"/>
</dbReference>
<evidence type="ECO:0000256" key="10">
    <source>
        <dbReference type="ARBA" id="ARBA00023180"/>
    </source>
</evidence>
<dbReference type="FunFam" id="3.40.50.11340:FF:000003">
    <property type="entry name" value="Galactoside 2-alpha-L-fucosyltransferase"/>
    <property type="match status" value="1"/>
</dbReference>